<protein>
    <submittedName>
        <fullName evidence="2">Uncharacterized protein</fullName>
    </submittedName>
</protein>
<sequence length="91" mass="9606">MVTQGSTPAPLSRDTVSRDAGGRDGGGRRFGWRRRRPAPVPEPPVVLVTDGDPVIIVPSADFVCCSYKGCGALRPLTEASENRPCPGCGRV</sequence>
<keyword evidence="3" id="KW-1185">Reference proteome</keyword>
<evidence type="ECO:0000313" key="3">
    <source>
        <dbReference type="Proteomes" id="UP000179769"/>
    </source>
</evidence>
<gene>
    <name evidence="2" type="ORF">BBK14_01375</name>
</gene>
<feature type="compositionally biased region" description="Basic and acidic residues" evidence="1">
    <location>
        <begin position="15"/>
        <end position="27"/>
    </location>
</feature>
<dbReference type="OrthoDB" id="3214947at2"/>
<organism evidence="2 3">
    <name type="scientific">Parafrankia soli</name>
    <dbReference type="NCBI Taxonomy" id="2599596"/>
    <lineage>
        <taxon>Bacteria</taxon>
        <taxon>Bacillati</taxon>
        <taxon>Actinomycetota</taxon>
        <taxon>Actinomycetes</taxon>
        <taxon>Frankiales</taxon>
        <taxon>Frankiaceae</taxon>
        <taxon>Parafrankia</taxon>
    </lineage>
</organism>
<evidence type="ECO:0000256" key="1">
    <source>
        <dbReference type="SAM" id="MobiDB-lite"/>
    </source>
</evidence>
<dbReference type="Proteomes" id="UP000179769">
    <property type="component" value="Unassembled WGS sequence"/>
</dbReference>
<name>A0A1S1RNR7_9ACTN</name>
<feature type="region of interest" description="Disordered" evidence="1">
    <location>
        <begin position="1"/>
        <end position="44"/>
    </location>
</feature>
<evidence type="ECO:0000313" key="2">
    <source>
        <dbReference type="EMBL" id="OHV46932.1"/>
    </source>
</evidence>
<dbReference type="AlphaFoldDB" id="A0A1S1RNR7"/>
<comment type="caution">
    <text evidence="2">The sequence shown here is derived from an EMBL/GenBank/DDBJ whole genome shotgun (WGS) entry which is preliminary data.</text>
</comment>
<proteinExistence type="predicted"/>
<accession>A0A1S1RNR7</accession>
<dbReference type="EMBL" id="MAXA01000001">
    <property type="protein sequence ID" value="OHV46932.1"/>
    <property type="molecule type" value="Genomic_DNA"/>
</dbReference>
<reference evidence="3" key="1">
    <citation type="submission" date="2016-07" db="EMBL/GenBank/DDBJ databases">
        <title>Frankia sp. NRRL B-16219 Genome sequencing.</title>
        <authorList>
            <person name="Ghodhbane-Gtari F."/>
            <person name="Swanson E."/>
            <person name="Gueddou A."/>
            <person name="Louati M."/>
            <person name="Nouioui I."/>
            <person name="Hezbri K."/>
            <person name="Abebe-Akele F."/>
            <person name="Simpson S."/>
            <person name="Morris K."/>
            <person name="Thomas K."/>
            <person name="Gtari M."/>
            <person name="Tisa L.S."/>
        </authorList>
    </citation>
    <scope>NUCLEOTIDE SEQUENCE [LARGE SCALE GENOMIC DNA]</scope>
    <source>
        <strain evidence="3">NRRL B-16219</strain>
    </source>
</reference>